<dbReference type="InterPro" id="IPR002156">
    <property type="entry name" value="RNaseH_domain"/>
</dbReference>
<comment type="caution">
    <text evidence="2">The sequence shown here is derived from an EMBL/GenBank/DDBJ whole genome shotgun (WGS) entry which is preliminary data.</text>
</comment>
<reference evidence="2 3" key="1">
    <citation type="journal article" date="2021" name="BMC Genomics">
        <title>Datura genome reveals duplications of psychoactive alkaloid biosynthetic genes and high mutation rate following tissue culture.</title>
        <authorList>
            <person name="Rajewski A."/>
            <person name="Carter-House D."/>
            <person name="Stajich J."/>
            <person name="Litt A."/>
        </authorList>
    </citation>
    <scope>NUCLEOTIDE SEQUENCE [LARGE SCALE GENOMIC DNA]</scope>
    <source>
        <strain evidence="2">AR-01</strain>
    </source>
</reference>
<evidence type="ECO:0000313" key="2">
    <source>
        <dbReference type="EMBL" id="MCD9638510.1"/>
    </source>
</evidence>
<gene>
    <name evidence="2" type="ORF">HAX54_022516</name>
</gene>
<organism evidence="2 3">
    <name type="scientific">Datura stramonium</name>
    <name type="common">Jimsonweed</name>
    <name type="synonym">Common thornapple</name>
    <dbReference type="NCBI Taxonomy" id="4076"/>
    <lineage>
        <taxon>Eukaryota</taxon>
        <taxon>Viridiplantae</taxon>
        <taxon>Streptophyta</taxon>
        <taxon>Embryophyta</taxon>
        <taxon>Tracheophyta</taxon>
        <taxon>Spermatophyta</taxon>
        <taxon>Magnoliopsida</taxon>
        <taxon>eudicotyledons</taxon>
        <taxon>Gunneridae</taxon>
        <taxon>Pentapetalae</taxon>
        <taxon>asterids</taxon>
        <taxon>lamiids</taxon>
        <taxon>Solanales</taxon>
        <taxon>Solanaceae</taxon>
        <taxon>Solanoideae</taxon>
        <taxon>Datureae</taxon>
        <taxon>Datura</taxon>
    </lineage>
</organism>
<protein>
    <recommendedName>
        <fullName evidence="1">RNase H type-1 domain-containing protein</fullName>
    </recommendedName>
</protein>
<name>A0ABS8UUJ8_DATST</name>
<dbReference type="EMBL" id="JACEIK010002713">
    <property type="protein sequence ID" value="MCD9638510.1"/>
    <property type="molecule type" value="Genomic_DNA"/>
</dbReference>
<feature type="non-terminal residue" evidence="2">
    <location>
        <position position="61"/>
    </location>
</feature>
<sequence>MEAEAVAIRVAIYECISMYVTEIQMETDSLAMIKFLSGEWNIPWNIDNKIEDIINLSQVCK</sequence>
<evidence type="ECO:0000313" key="3">
    <source>
        <dbReference type="Proteomes" id="UP000823775"/>
    </source>
</evidence>
<dbReference type="Pfam" id="PF13456">
    <property type="entry name" value="RVT_3"/>
    <property type="match status" value="1"/>
</dbReference>
<proteinExistence type="predicted"/>
<evidence type="ECO:0000259" key="1">
    <source>
        <dbReference type="Pfam" id="PF13456"/>
    </source>
</evidence>
<accession>A0ABS8UUJ8</accession>
<dbReference type="Proteomes" id="UP000823775">
    <property type="component" value="Unassembled WGS sequence"/>
</dbReference>
<feature type="domain" description="RNase H type-1" evidence="1">
    <location>
        <begin position="2"/>
        <end position="58"/>
    </location>
</feature>
<dbReference type="InterPro" id="IPR036397">
    <property type="entry name" value="RNaseH_sf"/>
</dbReference>
<keyword evidence="3" id="KW-1185">Reference proteome</keyword>
<dbReference type="Gene3D" id="3.30.420.10">
    <property type="entry name" value="Ribonuclease H-like superfamily/Ribonuclease H"/>
    <property type="match status" value="1"/>
</dbReference>